<evidence type="ECO:0000313" key="3">
    <source>
        <dbReference type="Proteomes" id="UP000315295"/>
    </source>
</evidence>
<organism evidence="2 3">
    <name type="scientific">Malus baccata</name>
    <name type="common">Siberian crab apple</name>
    <name type="synonym">Pyrus baccata</name>
    <dbReference type="NCBI Taxonomy" id="106549"/>
    <lineage>
        <taxon>Eukaryota</taxon>
        <taxon>Viridiplantae</taxon>
        <taxon>Streptophyta</taxon>
        <taxon>Embryophyta</taxon>
        <taxon>Tracheophyta</taxon>
        <taxon>Spermatophyta</taxon>
        <taxon>Magnoliopsida</taxon>
        <taxon>eudicotyledons</taxon>
        <taxon>Gunneridae</taxon>
        <taxon>Pentapetalae</taxon>
        <taxon>rosids</taxon>
        <taxon>fabids</taxon>
        <taxon>Rosales</taxon>
        <taxon>Rosaceae</taxon>
        <taxon>Amygdaloideae</taxon>
        <taxon>Maleae</taxon>
        <taxon>Malus</taxon>
    </lineage>
</organism>
<dbReference type="EMBL" id="VIEB01000016">
    <property type="protein sequence ID" value="TQE12727.1"/>
    <property type="molecule type" value="Genomic_DNA"/>
</dbReference>
<feature type="region of interest" description="Disordered" evidence="1">
    <location>
        <begin position="43"/>
        <end position="90"/>
    </location>
</feature>
<accession>A0A540NNW4</accession>
<evidence type="ECO:0000256" key="1">
    <source>
        <dbReference type="SAM" id="MobiDB-lite"/>
    </source>
</evidence>
<evidence type="ECO:0000313" key="2">
    <source>
        <dbReference type="EMBL" id="TQE12727.1"/>
    </source>
</evidence>
<reference evidence="2 3" key="1">
    <citation type="journal article" date="2019" name="G3 (Bethesda)">
        <title>Sequencing of a Wild Apple (Malus baccata) Genome Unravels the Differences Between Cultivated and Wild Apple Species Regarding Disease Resistance and Cold Tolerance.</title>
        <authorList>
            <person name="Chen X."/>
        </authorList>
    </citation>
    <scope>NUCLEOTIDE SEQUENCE [LARGE SCALE GENOMIC DNA]</scope>
    <source>
        <strain evidence="3">cv. Shandingzi</strain>
        <tissue evidence="2">Leaves</tissue>
    </source>
</reference>
<dbReference type="Proteomes" id="UP000315295">
    <property type="component" value="Unassembled WGS sequence"/>
</dbReference>
<proteinExistence type="predicted"/>
<protein>
    <submittedName>
        <fullName evidence="2">Uncharacterized protein</fullName>
    </submittedName>
</protein>
<dbReference type="AlphaFoldDB" id="A0A540NNW4"/>
<feature type="compositionally biased region" description="Polar residues" evidence="1">
    <location>
        <begin position="60"/>
        <end position="74"/>
    </location>
</feature>
<sequence>MPETFNYQEKHFIVMETFNYRRKHLNSRQKLFEAVGSTSQCQKHSTTAGSISKVIGGCQKHSTTTGSTSTAVRSSSKRSETPHQHRKHSL</sequence>
<comment type="caution">
    <text evidence="2">The sequence shown here is derived from an EMBL/GenBank/DDBJ whole genome shotgun (WGS) entry which is preliminary data.</text>
</comment>
<name>A0A540NNW4_MALBA</name>
<keyword evidence="3" id="KW-1185">Reference proteome</keyword>
<gene>
    <name evidence="2" type="ORF">C1H46_001600</name>
</gene>